<gene>
    <name evidence="1" type="ORF">W911_05975</name>
</gene>
<dbReference type="InterPro" id="IPR036390">
    <property type="entry name" value="WH_DNA-bd_sf"/>
</dbReference>
<dbReference type="KEGG" id="hni:W911_05975"/>
<dbReference type="AlphaFoldDB" id="V5SJ81"/>
<evidence type="ECO:0000313" key="2">
    <source>
        <dbReference type="Proteomes" id="UP000018542"/>
    </source>
</evidence>
<name>V5SJ81_9HYPH</name>
<dbReference type="PATRIC" id="fig|1029756.8.peg.1251"/>
<dbReference type="Proteomes" id="UP000018542">
    <property type="component" value="Chromosome"/>
</dbReference>
<sequence>MALTVIANHSDLETGLARLTYDALCEMTSLSRAKLSRGLDVLKDYALIEREPNGRSTYLIRNYDTKTGWAKFPAKGLYSNGVVTAFTSFRLRQRAELDAMKLFFLFASRRDRKSNMAKISYEKIEEYSGVTREHIKRALTILGANSLVHIEHVPSAISAEGVANAYRLVHLYSRLHMGTIRRGMDAYDFDGYGPAYVRND</sequence>
<protein>
    <submittedName>
        <fullName evidence="1">Uncharacterized protein</fullName>
    </submittedName>
</protein>
<dbReference type="SUPFAM" id="SSF46785">
    <property type="entry name" value="Winged helix' DNA-binding domain"/>
    <property type="match status" value="1"/>
</dbReference>
<keyword evidence="2" id="KW-1185">Reference proteome</keyword>
<organism evidence="1 2">
    <name type="scientific">Hyphomicrobium nitrativorans NL23</name>
    <dbReference type="NCBI Taxonomy" id="1029756"/>
    <lineage>
        <taxon>Bacteria</taxon>
        <taxon>Pseudomonadati</taxon>
        <taxon>Pseudomonadota</taxon>
        <taxon>Alphaproteobacteria</taxon>
        <taxon>Hyphomicrobiales</taxon>
        <taxon>Hyphomicrobiaceae</taxon>
        <taxon>Hyphomicrobium</taxon>
    </lineage>
</organism>
<accession>V5SJ81</accession>
<proteinExistence type="predicted"/>
<reference evidence="1 2" key="1">
    <citation type="journal article" date="2014" name="Genome Announc.">
        <title>Complete Genome Sequence of Hyphomicrobium nitrativorans Strain NL23, a Denitrifying Bacterium Isolated from Biofilm of a Methanol-Fed Denitrification System Treating Seawater at the Montreal Biodome.</title>
        <authorList>
            <person name="Martineau C."/>
            <person name="Villeneuve C."/>
            <person name="Mauffrey F."/>
            <person name="Villemur R."/>
        </authorList>
    </citation>
    <scope>NUCLEOTIDE SEQUENCE [LARGE SCALE GENOMIC DNA]</scope>
    <source>
        <strain evidence="1">NL23</strain>
    </source>
</reference>
<evidence type="ECO:0000313" key="1">
    <source>
        <dbReference type="EMBL" id="AHB50009.1"/>
    </source>
</evidence>
<dbReference type="EMBL" id="CP006912">
    <property type="protein sequence ID" value="AHB50009.1"/>
    <property type="molecule type" value="Genomic_DNA"/>
</dbReference>
<dbReference type="HOGENOM" id="CLU_094170_0_0_5"/>